<sequence>MKTFKLKGLEIMANDEDEIERKKILLKDGLVINREDKNGWLIEAYIDQKYKDYFSSIEHIEEIMIQVKITREENDPAFFITKVIGINEISGDMINVLFQGSVVDHRKSRIEEMLKMIIEEGYQGESLLKKFKELI</sequence>
<name>A0A2V3W5K1_9BACI</name>
<protein>
    <submittedName>
        <fullName evidence="1">YwpF-like protein</fullName>
    </submittedName>
</protein>
<evidence type="ECO:0000313" key="2">
    <source>
        <dbReference type="Proteomes" id="UP000247978"/>
    </source>
</evidence>
<dbReference type="RefSeq" id="WP_110394011.1">
    <property type="nucleotide sequence ID" value="NZ_JADIJL010000013.1"/>
</dbReference>
<accession>A0A2V3W5K1</accession>
<comment type="caution">
    <text evidence="1">The sequence shown here is derived from an EMBL/GenBank/DDBJ whole genome shotgun (WGS) entry which is preliminary data.</text>
</comment>
<gene>
    <name evidence="1" type="ORF">DFR56_10246</name>
</gene>
<dbReference type="Pfam" id="PF14183">
    <property type="entry name" value="YwpF"/>
    <property type="match status" value="1"/>
</dbReference>
<dbReference type="Proteomes" id="UP000247978">
    <property type="component" value="Unassembled WGS sequence"/>
</dbReference>
<reference evidence="1 2" key="1">
    <citation type="submission" date="2018-05" db="EMBL/GenBank/DDBJ databases">
        <title>Genomic Encyclopedia of Type Strains, Phase IV (KMG-IV): sequencing the most valuable type-strain genomes for metagenomic binning, comparative biology and taxonomic classification.</title>
        <authorList>
            <person name="Goeker M."/>
        </authorList>
    </citation>
    <scope>NUCLEOTIDE SEQUENCE [LARGE SCALE GENOMIC DNA]</scope>
    <source>
        <strain evidence="1 2">DSM 28556</strain>
    </source>
</reference>
<dbReference type="OrthoDB" id="2427395at2"/>
<proteinExistence type="predicted"/>
<evidence type="ECO:0000313" key="1">
    <source>
        <dbReference type="EMBL" id="PXW89270.1"/>
    </source>
</evidence>
<dbReference type="AlphaFoldDB" id="A0A2V3W5K1"/>
<dbReference type="EMBL" id="QJJQ01000002">
    <property type="protein sequence ID" value="PXW89270.1"/>
    <property type="molecule type" value="Genomic_DNA"/>
</dbReference>
<organism evidence="1 2">
    <name type="scientific">Pseudogracilibacillus auburnensis</name>
    <dbReference type="NCBI Taxonomy" id="1494959"/>
    <lineage>
        <taxon>Bacteria</taxon>
        <taxon>Bacillati</taxon>
        <taxon>Bacillota</taxon>
        <taxon>Bacilli</taxon>
        <taxon>Bacillales</taxon>
        <taxon>Bacillaceae</taxon>
        <taxon>Pseudogracilibacillus</taxon>
    </lineage>
</organism>
<dbReference type="InterPro" id="IPR025573">
    <property type="entry name" value="YwpF"/>
</dbReference>
<keyword evidence="2" id="KW-1185">Reference proteome</keyword>